<protein>
    <recommendedName>
        <fullName evidence="6">Serine/threonine protein phosphatase</fullName>
    </recommendedName>
</protein>
<accession>A0A850PNR7</accession>
<evidence type="ECO:0008006" key="6">
    <source>
        <dbReference type="Google" id="ProtNLM"/>
    </source>
</evidence>
<dbReference type="SMART" id="SM00331">
    <property type="entry name" value="PP2C_SIG"/>
    <property type="match status" value="1"/>
</dbReference>
<name>A0A850PNR7_9MYCO</name>
<gene>
    <name evidence="4" type="ORF">HLY00_728</name>
</gene>
<dbReference type="InterPro" id="IPR029016">
    <property type="entry name" value="GAF-like_dom_sf"/>
</dbReference>
<keyword evidence="1" id="KW-0378">Hydrolase</keyword>
<dbReference type="SUPFAM" id="SSF81606">
    <property type="entry name" value="PP2C-like"/>
    <property type="match status" value="1"/>
</dbReference>
<dbReference type="EMBL" id="JABFYL010000041">
    <property type="protein sequence ID" value="NVN52062.1"/>
    <property type="molecule type" value="Genomic_DNA"/>
</dbReference>
<keyword evidence="5" id="KW-1185">Reference proteome</keyword>
<dbReference type="Proteomes" id="UP000570517">
    <property type="component" value="Unassembled WGS sequence"/>
</dbReference>
<dbReference type="Gene3D" id="3.60.40.10">
    <property type="entry name" value="PPM-type phosphatase domain"/>
    <property type="match status" value="1"/>
</dbReference>
<organism evidence="4 5">
    <name type="scientific">Mycolicibacterium hippocampi</name>
    <dbReference type="NCBI Taxonomy" id="659824"/>
    <lineage>
        <taxon>Bacteria</taxon>
        <taxon>Bacillati</taxon>
        <taxon>Actinomycetota</taxon>
        <taxon>Actinomycetes</taxon>
        <taxon>Mycobacteriales</taxon>
        <taxon>Mycobacteriaceae</taxon>
        <taxon>Mycolicibacterium</taxon>
    </lineage>
</organism>
<dbReference type="GO" id="GO:0016791">
    <property type="term" value="F:phosphatase activity"/>
    <property type="evidence" value="ECO:0007669"/>
    <property type="project" value="TreeGrafter"/>
</dbReference>
<evidence type="ECO:0000313" key="5">
    <source>
        <dbReference type="Proteomes" id="UP000570517"/>
    </source>
</evidence>
<feature type="domain" description="GAF" evidence="2">
    <location>
        <begin position="37"/>
        <end position="189"/>
    </location>
</feature>
<evidence type="ECO:0000259" key="2">
    <source>
        <dbReference type="SMART" id="SM00065"/>
    </source>
</evidence>
<dbReference type="InterPro" id="IPR052016">
    <property type="entry name" value="Bact_Sigma-Reg"/>
</dbReference>
<evidence type="ECO:0000259" key="3">
    <source>
        <dbReference type="SMART" id="SM00331"/>
    </source>
</evidence>
<dbReference type="SMART" id="SM00065">
    <property type="entry name" value="GAF"/>
    <property type="match status" value="1"/>
</dbReference>
<dbReference type="InterPro" id="IPR036457">
    <property type="entry name" value="PPM-type-like_dom_sf"/>
</dbReference>
<dbReference type="AlphaFoldDB" id="A0A850PNR7"/>
<dbReference type="Pfam" id="PF07228">
    <property type="entry name" value="SpoIIE"/>
    <property type="match status" value="1"/>
</dbReference>
<reference evidence="4 5" key="1">
    <citation type="submission" date="2020-05" db="EMBL/GenBank/DDBJ databases">
        <title>Draft genome sequence of Mycobacterium hippocampi DL, isolated from European seabass, Dicentrarchus labrax, reared in fish farms.</title>
        <authorList>
            <person name="Stathopoulou P."/>
            <person name="Asimakis E."/>
            <person name="Tzokas K."/>
            <person name="Batargias C."/>
            <person name="Tsiamis G."/>
        </authorList>
    </citation>
    <scope>NUCLEOTIDE SEQUENCE [LARGE SCALE GENOMIC DNA]</scope>
    <source>
        <strain evidence="4 5">DL</strain>
    </source>
</reference>
<dbReference type="Gene3D" id="3.30.450.40">
    <property type="match status" value="1"/>
</dbReference>
<dbReference type="SUPFAM" id="SSF55781">
    <property type="entry name" value="GAF domain-like"/>
    <property type="match status" value="1"/>
</dbReference>
<dbReference type="InterPro" id="IPR003018">
    <property type="entry name" value="GAF"/>
</dbReference>
<dbReference type="InterPro" id="IPR001932">
    <property type="entry name" value="PPM-type_phosphatase-like_dom"/>
</dbReference>
<proteinExistence type="predicted"/>
<feature type="domain" description="PPM-type phosphatase" evidence="3">
    <location>
        <begin position="207"/>
        <end position="424"/>
    </location>
</feature>
<dbReference type="PANTHER" id="PTHR43156:SF2">
    <property type="entry name" value="STAGE II SPORULATION PROTEIN E"/>
    <property type="match status" value="1"/>
</dbReference>
<sequence length="426" mass="45057">MVPGVARRGSAGSEVGAVRTRMQLAEEVELGLTGSLNHRRTALRFLTLLRPELADWAVLVLPDERTGSVRLHGGSTVSFTDVVSHSAISGTRLDRLLRTGSTELTAVVSTPDDGPLVQILPHPQLRGEVIATGATQLLAVGLSARGATLGVLLLSRTGGFDAEDVALATRIAPRAAVALDSARLYEERAQIAAVLSRALRPPSLPDIDNIRLAARYRPAAAHLDIGGDFYDVIATGSDWLLTLGDVCGKGVEAASLTGRTRQSIRTAAHFDGHPASLLRALNTVLHGSETDQFVTVLCARLRVAAAHADVELATAGHPAPIILRSTGEVEQPELFGTASGLVPDVHYRTLELRLHPGDTMLMFTDGVEEARGADGLYGVERLMALLPEYAGASPDVVCEAIEQTVVEYVDSGPHDDIALLAVTCGR</sequence>
<dbReference type="PANTHER" id="PTHR43156">
    <property type="entry name" value="STAGE II SPORULATION PROTEIN E-RELATED"/>
    <property type="match status" value="1"/>
</dbReference>
<comment type="caution">
    <text evidence="4">The sequence shown here is derived from an EMBL/GenBank/DDBJ whole genome shotgun (WGS) entry which is preliminary data.</text>
</comment>
<evidence type="ECO:0000313" key="4">
    <source>
        <dbReference type="EMBL" id="NVN52062.1"/>
    </source>
</evidence>
<evidence type="ECO:0000256" key="1">
    <source>
        <dbReference type="ARBA" id="ARBA00022801"/>
    </source>
</evidence>